<comment type="caution">
    <text evidence="1">The sequence shown here is derived from an EMBL/GenBank/DDBJ whole genome shotgun (WGS) entry which is preliminary data.</text>
</comment>
<keyword evidence="2" id="KW-1185">Reference proteome</keyword>
<dbReference type="EMBL" id="LUGH01000531">
    <property type="protein sequence ID" value="OBZ84283.1"/>
    <property type="molecule type" value="Genomic_DNA"/>
</dbReference>
<organism evidence="1 2">
    <name type="scientific">Choanephora cucurbitarum</name>
    <dbReference type="NCBI Taxonomy" id="101091"/>
    <lineage>
        <taxon>Eukaryota</taxon>
        <taxon>Fungi</taxon>
        <taxon>Fungi incertae sedis</taxon>
        <taxon>Mucoromycota</taxon>
        <taxon>Mucoromycotina</taxon>
        <taxon>Mucoromycetes</taxon>
        <taxon>Mucorales</taxon>
        <taxon>Mucorineae</taxon>
        <taxon>Choanephoraceae</taxon>
        <taxon>Choanephoroideae</taxon>
        <taxon>Choanephora</taxon>
    </lineage>
</organism>
<evidence type="ECO:0000313" key="1">
    <source>
        <dbReference type="EMBL" id="OBZ84283.1"/>
    </source>
</evidence>
<evidence type="ECO:0000313" key="2">
    <source>
        <dbReference type="Proteomes" id="UP000093000"/>
    </source>
</evidence>
<protein>
    <submittedName>
        <fullName evidence="1">Uncharacterized protein</fullName>
    </submittedName>
</protein>
<dbReference type="AlphaFoldDB" id="A0A1C7N576"/>
<proteinExistence type="predicted"/>
<name>A0A1C7N576_9FUNG</name>
<sequence length="76" mass="8553">MNCCSKTPTLCHINQKQDCCFENESTQPISGNYSPSTVFADNNSACYQLKSGFCQYCGVDVSFLAHEFWCRFSTTD</sequence>
<accession>A0A1C7N576</accession>
<dbReference type="Proteomes" id="UP000093000">
    <property type="component" value="Unassembled WGS sequence"/>
</dbReference>
<gene>
    <name evidence="1" type="ORF">A0J61_07671</name>
</gene>
<reference evidence="1 2" key="1">
    <citation type="submission" date="2016-03" db="EMBL/GenBank/DDBJ databases">
        <title>Choanephora cucurbitarum.</title>
        <authorList>
            <person name="Min B."/>
            <person name="Park H."/>
            <person name="Park J.-H."/>
            <person name="Shin H.-D."/>
            <person name="Choi I.-G."/>
        </authorList>
    </citation>
    <scope>NUCLEOTIDE SEQUENCE [LARGE SCALE GENOMIC DNA]</scope>
    <source>
        <strain evidence="1 2">KUS-F28377</strain>
    </source>
</reference>
<dbReference type="InParanoid" id="A0A1C7N576"/>